<evidence type="ECO:0000313" key="3">
    <source>
        <dbReference type="Proteomes" id="UP000241507"/>
    </source>
</evidence>
<reference evidence="3" key="1">
    <citation type="submission" date="2018-03" db="EMBL/GenBank/DDBJ databases">
        <title>Gramella fulva sp. nov., isolated from a dry surface of tidal flat.</title>
        <authorList>
            <person name="Hwang S.H."/>
            <person name="Hwang W.M."/>
            <person name="Kang K."/>
            <person name="Ahn T.-Y."/>
        </authorList>
    </citation>
    <scope>NUCLEOTIDE SEQUENCE [LARGE SCALE GENOMIC DNA]</scope>
    <source>
        <strain evidence="3">SH35</strain>
    </source>
</reference>
<protein>
    <submittedName>
        <fullName evidence="2">Uncharacterized protein</fullName>
    </submittedName>
</protein>
<gene>
    <name evidence="2" type="ORF">C7S20_09235</name>
</gene>
<evidence type="ECO:0000313" key="2">
    <source>
        <dbReference type="EMBL" id="AVR45438.1"/>
    </source>
</evidence>
<organism evidence="2 3">
    <name type="scientific">Christiangramia fulva</name>
    <dbReference type="NCBI Taxonomy" id="2126553"/>
    <lineage>
        <taxon>Bacteria</taxon>
        <taxon>Pseudomonadati</taxon>
        <taxon>Bacteroidota</taxon>
        <taxon>Flavobacteriia</taxon>
        <taxon>Flavobacteriales</taxon>
        <taxon>Flavobacteriaceae</taxon>
        <taxon>Christiangramia</taxon>
    </lineage>
</organism>
<feature type="transmembrane region" description="Helical" evidence="1">
    <location>
        <begin position="90"/>
        <end position="110"/>
    </location>
</feature>
<keyword evidence="1" id="KW-0812">Transmembrane</keyword>
<keyword evidence="1" id="KW-1133">Transmembrane helix</keyword>
<dbReference type="AlphaFoldDB" id="A0A2R3Z5C1"/>
<sequence length="114" mass="13295">MLRMMRNRGSLSLMDGMSLDQLKKETSTSFINTLRENDLIVVSRNSEVYLTDRGQLARKMGIENFMNLENAEKELLSQELRRLRIENRGLLMVFIGLMISLVFIISFWALHLEV</sequence>
<proteinExistence type="predicted"/>
<evidence type="ECO:0000256" key="1">
    <source>
        <dbReference type="SAM" id="Phobius"/>
    </source>
</evidence>
<keyword evidence="3" id="KW-1185">Reference proteome</keyword>
<keyword evidence="1" id="KW-0472">Membrane</keyword>
<name>A0A2R3Z5C1_9FLAO</name>
<dbReference type="KEGG" id="grs:C7S20_09235"/>
<accession>A0A2R3Z5C1</accession>
<dbReference type="Proteomes" id="UP000241507">
    <property type="component" value="Chromosome"/>
</dbReference>
<dbReference type="EMBL" id="CP028136">
    <property type="protein sequence ID" value="AVR45438.1"/>
    <property type="molecule type" value="Genomic_DNA"/>
</dbReference>